<dbReference type="InterPro" id="IPR012678">
    <property type="entry name" value="Ribosomal_uL23/eL15/eS24_sf"/>
</dbReference>
<dbReference type="EMBL" id="PETW01000001">
    <property type="protein sequence ID" value="PIV46666.1"/>
    <property type="molecule type" value="Genomic_DNA"/>
</dbReference>
<reference evidence="5" key="1">
    <citation type="submission" date="2017-09" db="EMBL/GenBank/DDBJ databases">
        <title>Depth-based differentiation of microbial function through sediment-hosted aquifers and enrichment of novel symbionts in the deep terrestrial subsurface.</title>
        <authorList>
            <person name="Probst A.J."/>
            <person name="Ladd B."/>
            <person name="Jarett J.K."/>
            <person name="Geller-Mcgrath D.E."/>
            <person name="Sieber C.M."/>
            <person name="Emerson J.B."/>
            <person name="Anantharaman K."/>
            <person name="Thomas B.C."/>
            <person name="Malmstrom R."/>
            <person name="Stieglmeier M."/>
            <person name="Klingl A."/>
            <person name="Woyke T."/>
            <person name="Ryan C.M."/>
            <person name="Banfield J.F."/>
        </authorList>
    </citation>
    <scope>NUCLEOTIDE SEQUENCE [LARGE SCALE GENOMIC DNA]</scope>
    <source>
        <strain evidence="6">CG02_land_8_20_14_3_00_31_209</strain>
        <strain evidence="5">CG03_land_8_20_14_0_80_31_114</strain>
        <strain evidence="8">CG_4_10_14_0_8_um_filter_31_133</strain>
        <strain evidence="7">CG_4_8_14_3_um_filter</strain>
        <strain evidence="9">CG_4_9_14_3_um_filter_31_125</strain>
    </source>
</reference>
<dbReference type="InterPro" id="IPR001976">
    <property type="entry name" value="Ribosomal_eS24"/>
</dbReference>
<evidence type="ECO:0000256" key="4">
    <source>
        <dbReference type="SAM" id="MobiDB-lite"/>
    </source>
</evidence>
<evidence type="ECO:0000313" key="6">
    <source>
        <dbReference type="EMBL" id="PIV46666.1"/>
    </source>
</evidence>
<proteinExistence type="predicted"/>
<dbReference type="Pfam" id="PF01282">
    <property type="entry name" value="Ribosomal_S24e"/>
    <property type="match status" value="1"/>
</dbReference>
<dbReference type="Gene3D" id="3.30.70.3370">
    <property type="match status" value="1"/>
</dbReference>
<evidence type="ECO:0000313" key="8">
    <source>
        <dbReference type="EMBL" id="PIY99899.1"/>
    </source>
</evidence>
<sequence>MKLDIISRVKEPNLKREKIEIKAFFKGEPIPSKQSIIDHLLANDSSLIKEQLLVRKVETHFGQSTLLSTLYYYVSLDALKQTEQDYIKTRNKIKDNEKPNNIQQNTINKDNKKTNDIQQNTIDEDNKKTNDIQQTTKTIANISTK</sequence>
<comment type="caution">
    <text evidence="5">The sequence shown here is derived from an EMBL/GenBank/DDBJ whole genome shotgun (WGS) entry which is preliminary data.</text>
</comment>
<organism evidence="5 12">
    <name type="scientific">Huberarchaeum crystalense</name>
    <dbReference type="NCBI Taxonomy" id="2014257"/>
    <lineage>
        <taxon>Archaea</taxon>
        <taxon>Candidatus Huberarchaeota</taxon>
        <taxon>Candidatus Huberarchaeia</taxon>
        <taxon>Candidatus Huberarchaeales</taxon>
        <taxon>Candidatus Huberarchaeaceae</taxon>
        <taxon>Candidatus Huberarchaeum</taxon>
    </lineage>
</organism>
<evidence type="ECO:0000256" key="2">
    <source>
        <dbReference type="ARBA" id="ARBA00023274"/>
    </source>
</evidence>
<dbReference type="Proteomes" id="UP000228874">
    <property type="component" value="Unassembled WGS sequence"/>
</dbReference>
<dbReference type="GO" id="GO:0006412">
    <property type="term" value="P:translation"/>
    <property type="evidence" value="ECO:0007669"/>
    <property type="project" value="InterPro"/>
</dbReference>
<keyword evidence="2" id="KW-0687">Ribonucleoprotein</keyword>
<dbReference type="Proteomes" id="UP000230477">
    <property type="component" value="Unassembled WGS sequence"/>
</dbReference>
<dbReference type="EMBL" id="PFIH01000020">
    <property type="protein sequence ID" value="PIX28210.1"/>
    <property type="molecule type" value="Genomic_DNA"/>
</dbReference>
<dbReference type="GO" id="GO:0005840">
    <property type="term" value="C:ribosome"/>
    <property type="evidence" value="ECO:0007669"/>
    <property type="project" value="UniProtKB-KW"/>
</dbReference>
<keyword evidence="1" id="KW-0689">Ribosomal protein</keyword>
<evidence type="ECO:0000256" key="3">
    <source>
        <dbReference type="ARBA" id="ARBA00035358"/>
    </source>
</evidence>
<evidence type="ECO:0000313" key="7">
    <source>
        <dbReference type="EMBL" id="PIX28210.1"/>
    </source>
</evidence>
<dbReference type="InterPro" id="IPR053709">
    <property type="entry name" value="eRP_eS24_sf"/>
</dbReference>
<accession>A0A2H9P8T9</accession>
<gene>
    <name evidence="9" type="ORF">CO124_00900</name>
    <name evidence="6" type="ORF">COS22_00095</name>
    <name evidence="5" type="ORF">COS45_01070</name>
    <name evidence="8" type="ORF">COY63_01015</name>
    <name evidence="7" type="ORF">COZ66_00640</name>
</gene>
<dbReference type="Proteomes" id="UP000231449">
    <property type="component" value="Unassembled WGS sequence"/>
</dbReference>
<dbReference type="AlphaFoldDB" id="A0A2H9M468"/>
<accession>A0A2H9M8N0</accession>
<name>A0A2H9M468_HUBC1</name>
<evidence type="ECO:0000313" key="11">
    <source>
        <dbReference type="Proteomes" id="UP000228888"/>
    </source>
</evidence>
<evidence type="ECO:0000313" key="12">
    <source>
        <dbReference type="Proteomes" id="UP000230713"/>
    </source>
</evidence>
<feature type="region of interest" description="Disordered" evidence="4">
    <location>
        <begin position="93"/>
        <end position="114"/>
    </location>
</feature>
<protein>
    <recommendedName>
        <fullName evidence="3">30S ribosomal protein S24e</fullName>
    </recommendedName>
</protein>
<dbReference type="EMBL" id="PFMG01000023">
    <property type="protein sequence ID" value="PIY99899.1"/>
    <property type="molecule type" value="Genomic_DNA"/>
</dbReference>
<dbReference type="EMBL" id="PEUT01000026">
    <property type="protein sequence ID" value="PIV13779.1"/>
    <property type="molecule type" value="Genomic_DNA"/>
</dbReference>
<dbReference type="GO" id="GO:1990904">
    <property type="term" value="C:ribonucleoprotein complex"/>
    <property type="evidence" value="ECO:0007669"/>
    <property type="project" value="UniProtKB-KW"/>
</dbReference>
<accession>A0A2H9M468</accession>
<dbReference type="SUPFAM" id="SSF54189">
    <property type="entry name" value="Ribosomal proteins S24e, L23 and L15e"/>
    <property type="match status" value="1"/>
</dbReference>
<reference evidence="10 11" key="2">
    <citation type="submission" date="2017-09" db="EMBL/GenBank/DDBJ databases">
        <title>Depth-based differentiation of microbial function through sediment-hosted aquifers and enrichment of novel symbionts in the deep terrestrial subsurface.</title>
        <authorList>
            <person name="Probst A.J."/>
            <person name="Ladd B."/>
            <person name="Jarett J.K."/>
            <person name="Geller-Mcgrath D.E."/>
            <person name="Sieber C.M.K."/>
            <person name="Emerson J.B."/>
            <person name="Anantharaman K."/>
            <person name="Thomas B.C."/>
            <person name="Malmstrom R."/>
            <person name="Stieglmeier M."/>
            <person name="Klingl A."/>
            <person name="Woyke T."/>
            <person name="Ryan C.M."/>
            <person name="Banfield J.F."/>
        </authorList>
    </citation>
    <scope>NUCLEOTIDE SEQUENCE [LARGE SCALE GENOMIC DNA]</scope>
</reference>
<dbReference type="EMBL" id="PFUW01000016">
    <property type="protein sequence ID" value="PJB04173.1"/>
    <property type="molecule type" value="Genomic_DNA"/>
</dbReference>
<evidence type="ECO:0000313" key="10">
    <source>
        <dbReference type="Proteomes" id="UP000228874"/>
    </source>
</evidence>
<accession>A0A2H9N344</accession>
<evidence type="ECO:0000313" key="5">
    <source>
        <dbReference type="EMBL" id="PIV13779.1"/>
    </source>
</evidence>
<evidence type="ECO:0000313" key="9">
    <source>
        <dbReference type="EMBL" id="PJB04173.1"/>
    </source>
</evidence>
<dbReference type="Proteomes" id="UP000228888">
    <property type="component" value="Unassembled WGS sequence"/>
</dbReference>
<dbReference type="Proteomes" id="UP000230713">
    <property type="component" value="Unassembled WGS sequence"/>
</dbReference>
<accession>A0A2H9QTF4</accession>
<dbReference type="GO" id="GO:0003735">
    <property type="term" value="F:structural constituent of ribosome"/>
    <property type="evidence" value="ECO:0007669"/>
    <property type="project" value="InterPro"/>
</dbReference>
<evidence type="ECO:0000256" key="1">
    <source>
        <dbReference type="ARBA" id="ARBA00022980"/>
    </source>
</evidence>